<dbReference type="GO" id="GO:0004364">
    <property type="term" value="F:glutathione transferase activity"/>
    <property type="evidence" value="ECO:0007669"/>
    <property type="project" value="UniProtKB-EC"/>
</dbReference>
<dbReference type="GO" id="GO:0006749">
    <property type="term" value="P:glutathione metabolic process"/>
    <property type="evidence" value="ECO:0007669"/>
    <property type="project" value="TreeGrafter"/>
</dbReference>
<dbReference type="GO" id="GO:0004602">
    <property type="term" value="F:glutathione peroxidase activity"/>
    <property type="evidence" value="ECO:0007669"/>
    <property type="project" value="UniProtKB-ARBA"/>
</dbReference>
<dbReference type="Pfam" id="PF14497">
    <property type="entry name" value="GST_C_3"/>
    <property type="match status" value="1"/>
</dbReference>
<dbReference type="Pfam" id="PF02798">
    <property type="entry name" value="GST_N"/>
    <property type="match status" value="1"/>
</dbReference>
<dbReference type="EMBL" id="CAJFDI010000002">
    <property type="protein sequence ID" value="CAD5218023.1"/>
    <property type="molecule type" value="Genomic_DNA"/>
</dbReference>
<dbReference type="PANTHER" id="PTHR11571:SF224">
    <property type="entry name" value="HEMATOPOIETIC PROSTAGLANDIN D SYNTHASE"/>
    <property type="match status" value="1"/>
</dbReference>
<proteinExistence type="inferred from homology"/>
<dbReference type="eggNOG" id="KOG1695">
    <property type="taxonomic scope" value="Eukaryota"/>
</dbReference>
<dbReference type="Gene3D" id="3.40.30.10">
    <property type="entry name" value="Glutaredoxin"/>
    <property type="match status" value="1"/>
</dbReference>
<dbReference type="SFLD" id="SFLDG01205">
    <property type="entry name" value="AMPS.1"/>
    <property type="match status" value="1"/>
</dbReference>
<dbReference type="InterPro" id="IPR004045">
    <property type="entry name" value="Glutathione_S-Trfase_N"/>
</dbReference>
<organism evidence="8 10">
    <name type="scientific">Bursaphelenchus xylophilus</name>
    <name type="common">Pinewood nematode worm</name>
    <name type="synonym">Aphelenchoides xylophilus</name>
    <dbReference type="NCBI Taxonomy" id="6326"/>
    <lineage>
        <taxon>Eukaryota</taxon>
        <taxon>Metazoa</taxon>
        <taxon>Ecdysozoa</taxon>
        <taxon>Nematoda</taxon>
        <taxon>Chromadorea</taxon>
        <taxon>Rhabditida</taxon>
        <taxon>Tylenchina</taxon>
        <taxon>Tylenchomorpha</taxon>
        <taxon>Aphelenchoidea</taxon>
        <taxon>Aphelenchoididae</taxon>
        <taxon>Bursaphelenchus</taxon>
    </lineage>
</organism>
<dbReference type="SMR" id="A0A1I7SRG2"/>
<dbReference type="FunFam" id="3.40.30.10:FF:000035">
    <property type="entry name" value="hematopoietic prostaglandin D synthase"/>
    <property type="match status" value="1"/>
</dbReference>
<dbReference type="PROSITE" id="PS50404">
    <property type="entry name" value="GST_NTER"/>
    <property type="match status" value="1"/>
</dbReference>
<comment type="catalytic activity">
    <reaction evidence="4">
        <text>RX + glutathione = an S-substituted glutathione + a halide anion + H(+)</text>
        <dbReference type="Rhea" id="RHEA:16437"/>
        <dbReference type="ChEBI" id="CHEBI:15378"/>
        <dbReference type="ChEBI" id="CHEBI:16042"/>
        <dbReference type="ChEBI" id="CHEBI:17792"/>
        <dbReference type="ChEBI" id="CHEBI:57925"/>
        <dbReference type="ChEBI" id="CHEBI:90779"/>
        <dbReference type="EC" id="2.5.1.18"/>
    </reaction>
</comment>
<dbReference type="Proteomes" id="UP000095284">
    <property type="component" value="Unplaced"/>
</dbReference>
<evidence type="ECO:0000313" key="10">
    <source>
        <dbReference type="WBParaSite" id="BXY_1562600.1"/>
    </source>
</evidence>
<sequence length="207" mass="23563">MPQYKLTYFNLRGLAEAIRCCLHYGGIEFEDRRVLKGEWAELKPKTPNGTVPLFEVDGKMLTQSGAILRYVSRLTGLTGKDSWEEAKADETFHYFIDALTKDAGPYIWDKAGIFKAADIDAAYKAFVPAATKHLTYYSKMLDEAGNGYLLKSGLTYADFVVYSHALTLRNVDPELAKQFPKVYEFVERIEKLPQLQEYLKIRPNSVN</sequence>
<evidence type="ECO:0000256" key="3">
    <source>
        <dbReference type="ARBA" id="ARBA00038317"/>
    </source>
</evidence>
<dbReference type="Proteomes" id="UP000582659">
    <property type="component" value="Unassembled WGS sequence"/>
</dbReference>
<dbReference type="SUPFAM" id="SSF47616">
    <property type="entry name" value="GST C-terminal domain-like"/>
    <property type="match status" value="1"/>
</dbReference>
<evidence type="ECO:0000313" key="9">
    <source>
        <dbReference type="Proteomes" id="UP000659654"/>
    </source>
</evidence>
<gene>
    <name evidence="7" type="ORF">BXYJ_LOCUS5416</name>
</gene>
<dbReference type="WBParaSite" id="BXY_1562600.1">
    <property type="protein sequence ID" value="BXY_1562600.1"/>
    <property type="gene ID" value="BXY_1562600"/>
</dbReference>
<dbReference type="InterPro" id="IPR036249">
    <property type="entry name" value="Thioredoxin-like_sf"/>
</dbReference>
<protein>
    <recommendedName>
        <fullName evidence="1">glutathione transferase</fullName>
        <ecNumber evidence="1">2.5.1.18</ecNumber>
    </recommendedName>
</protein>
<dbReference type="Gene3D" id="1.20.1050.10">
    <property type="match status" value="1"/>
</dbReference>
<dbReference type="Proteomes" id="UP000659654">
    <property type="component" value="Unassembled WGS sequence"/>
</dbReference>
<evidence type="ECO:0000313" key="7">
    <source>
        <dbReference type="EMBL" id="CAD5218023.1"/>
    </source>
</evidence>
<feature type="domain" description="GST C-terminal" evidence="6">
    <location>
        <begin position="81"/>
        <end position="207"/>
    </location>
</feature>
<dbReference type="PROSITE" id="PS50405">
    <property type="entry name" value="GST_CTER"/>
    <property type="match status" value="1"/>
</dbReference>
<dbReference type="EC" id="2.5.1.18" evidence="1"/>
<dbReference type="EMBL" id="CAJFCV020000002">
    <property type="protein sequence ID" value="CAG9102448.1"/>
    <property type="molecule type" value="Genomic_DNA"/>
</dbReference>
<keyword evidence="2" id="KW-0808">Transferase</keyword>
<dbReference type="InterPro" id="IPR050213">
    <property type="entry name" value="GST_superfamily"/>
</dbReference>
<dbReference type="PANTHER" id="PTHR11571">
    <property type="entry name" value="GLUTATHIONE S-TRANSFERASE"/>
    <property type="match status" value="1"/>
</dbReference>
<comment type="similarity">
    <text evidence="3">Belongs to the GST superfamily. Sigma family.</text>
</comment>
<dbReference type="SFLD" id="SFLDS00019">
    <property type="entry name" value="Glutathione_Transferase_(cytos"/>
    <property type="match status" value="1"/>
</dbReference>
<dbReference type="SUPFAM" id="SSF52833">
    <property type="entry name" value="Thioredoxin-like"/>
    <property type="match status" value="1"/>
</dbReference>
<dbReference type="InterPro" id="IPR036282">
    <property type="entry name" value="Glutathione-S-Trfase_C_sf"/>
</dbReference>
<feature type="domain" description="GST N-terminal" evidence="5">
    <location>
        <begin position="2"/>
        <end position="79"/>
    </location>
</feature>
<reference evidence="10" key="1">
    <citation type="submission" date="2016-11" db="UniProtKB">
        <authorList>
            <consortium name="WormBaseParasite"/>
        </authorList>
    </citation>
    <scope>IDENTIFICATION</scope>
</reference>
<dbReference type="InterPro" id="IPR004046">
    <property type="entry name" value="GST_C"/>
</dbReference>
<evidence type="ECO:0000259" key="5">
    <source>
        <dbReference type="PROSITE" id="PS50404"/>
    </source>
</evidence>
<keyword evidence="9" id="KW-1185">Reference proteome</keyword>
<evidence type="ECO:0000259" key="6">
    <source>
        <dbReference type="PROSITE" id="PS50405"/>
    </source>
</evidence>
<dbReference type="SFLD" id="SFLDG00363">
    <property type="entry name" value="AMPS_(cytGST):_Alpha-__Mu-__Pi"/>
    <property type="match status" value="1"/>
</dbReference>
<reference evidence="7" key="2">
    <citation type="submission" date="2020-09" db="EMBL/GenBank/DDBJ databases">
        <authorList>
            <person name="Kikuchi T."/>
        </authorList>
    </citation>
    <scope>NUCLEOTIDE SEQUENCE</scope>
    <source>
        <strain evidence="7">Ka4C1</strain>
    </source>
</reference>
<evidence type="ECO:0000256" key="2">
    <source>
        <dbReference type="ARBA" id="ARBA00022679"/>
    </source>
</evidence>
<dbReference type="OrthoDB" id="414243at2759"/>
<dbReference type="InterPro" id="IPR010987">
    <property type="entry name" value="Glutathione-S-Trfase_C-like"/>
</dbReference>
<dbReference type="AlphaFoldDB" id="A0A1I7SRG2"/>
<accession>A0A1I7SRG2</accession>
<evidence type="ECO:0000313" key="8">
    <source>
        <dbReference type="Proteomes" id="UP000095284"/>
    </source>
</evidence>
<evidence type="ECO:0000256" key="4">
    <source>
        <dbReference type="ARBA" id="ARBA00047960"/>
    </source>
</evidence>
<evidence type="ECO:0000256" key="1">
    <source>
        <dbReference type="ARBA" id="ARBA00012452"/>
    </source>
</evidence>
<dbReference type="InterPro" id="IPR040079">
    <property type="entry name" value="Glutathione_S-Trfase"/>
</dbReference>
<dbReference type="CDD" id="cd03192">
    <property type="entry name" value="GST_C_Sigma_like"/>
    <property type="match status" value="1"/>
</dbReference>
<name>A0A1I7SRG2_BURXY</name>
<dbReference type="CDD" id="cd03039">
    <property type="entry name" value="GST_N_Sigma_like"/>
    <property type="match status" value="1"/>
</dbReference>